<keyword evidence="2" id="KW-1185">Reference proteome</keyword>
<evidence type="ECO:0000313" key="1">
    <source>
        <dbReference type="Ensembl" id="ENSAPEP00000013315.1"/>
    </source>
</evidence>
<proteinExistence type="predicted"/>
<name>A0A3P8SMI0_AMPPE</name>
<accession>A0A3P8SMI0</accession>
<dbReference type="AlphaFoldDB" id="A0A3P8SMI0"/>
<protein>
    <submittedName>
        <fullName evidence="1">Uncharacterized protein</fullName>
    </submittedName>
</protein>
<dbReference type="Ensembl" id="ENSAPET00000013670.1">
    <property type="protein sequence ID" value="ENSAPEP00000013315.1"/>
    <property type="gene ID" value="ENSAPEG00000009488.1"/>
</dbReference>
<organism evidence="1 2">
    <name type="scientific">Amphiprion percula</name>
    <name type="common">Orange clownfish</name>
    <name type="synonym">Lutjanus percula</name>
    <dbReference type="NCBI Taxonomy" id="161767"/>
    <lineage>
        <taxon>Eukaryota</taxon>
        <taxon>Metazoa</taxon>
        <taxon>Chordata</taxon>
        <taxon>Craniata</taxon>
        <taxon>Vertebrata</taxon>
        <taxon>Euteleostomi</taxon>
        <taxon>Actinopterygii</taxon>
        <taxon>Neopterygii</taxon>
        <taxon>Teleostei</taxon>
        <taxon>Neoteleostei</taxon>
        <taxon>Acanthomorphata</taxon>
        <taxon>Ovalentaria</taxon>
        <taxon>Pomacentridae</taxon>
        <taxon>Amphiprion</taxon>
    </lineage>
</organism>
<reference evidence="1 2" key="1">
    <citation type="submission" date="2018-03" db="EMBL/GenBank/DDBJ databases">
        <title>Finding Nemo's genes: A chromosome-scale reference assembly of the genome of the orange clownfish Amphiprion percula.</title>
        <authorList>
            <person name="Lehmann R."/>
        </authorList>
    </citation>
    <scope>NUCLEOTIDE SEQUENCE</scope>
</reference>
<evidence type="ECO:0000313" key="2">
    <source>
        <dbReference type="Proteomes" id="UP000265080"/>
    </source>
</evidence>
<reference evidence="1" key="3">
    <citation type="submission" date="2025-09" db="UniProtKB">
        <authorList>
            <consortium name="Ensembl"/>
        </authorList>
    </citation>
    <scope>IDENTIFICATION</scope>
</reference>
<dbReference type="Proteomes" id="UP000265080">
    <property type="component" value="Chromosome 16"/>
</dbReference>
<dbReference type="STRING" id="161767.ENSAPEP00000013315"/>
<sequence length="47" mass="4928">SSSPLFLPSGRVHIVTWNVGSAVPPDDITSLFGPNVSDGNIDMFIIG</sequence>
<dbReference type="GeneTree" id="ENSGT00940000177369"/>
<reference evidence="1" key="2">
    <citation type="submission" date="2025-08" db="UniProtKB">
        <authorList>
            <consortium name="Ensembl"/>
        </authorList>
    </citation>
    <scope>IDENTIFICATION</scope>
</reference>